<keyword evidence="3" id="KW-1185">Reference proteome</keyword>
<sequence>MDIKPILPPTASKVSDIRIFSPEFNKTALRNNMSMGTILLIGASFQAILALLPIPRIYSGLPAVFMLVLKITDTVLITYNIKANPYLKNMLPKKTTAQPLDLNGNFSGAGKQKIAVLLLGAKSNHPLGFFAPDFGKVGGYLKKMSDLLEDDHTQESGFLGQSCLNKTDKNGANEFVFISYWRSLEDVHRFAHGSLHREAWTWWESTLKRHNYIGFMHEVYEAPAGSYEGVYINFQPSLLGATTYLKKDGKMVAGEVRPEYINPLVDANKGPMRTSNNRRGLKDRKDIADEMFNENNAYETVGTLGGTKEA</sequence>
<accession>A0A194XFZ5</accession>
<dbReference type="AlphaFoldDB" id="A0A194XFZ5"/>
<dbReference type="Pfam" id="PF13826">
    <property type="entry name" value="Monooxy_af470-like"/>
    <property type="match status" value="1"/>
</dbReference>
<protein>
    <recommendedName>
        <fullName evidence="4">Monooxygenase</fullName>
    </recommendedName>
</protein>
<evidence type="ECO:0000256" key="1">
    <source>
        <dbReference type="SAM" id="Phobius"/>
    </source>
</evidence>
<evidence type="ECO:0000313" key="2">
    <source>
        <dbReference type="EMBL" id="KUJ19049.1"/>
    </source>
</evidence>
<keyword evidence="1" id="KW-0472">Membrane</keyword>
<dbReference type="RefSeq" id="XP_018073404.1">
    <property type="nucleotide sequence ID" value="XM_018214616.1"/>
</dbReference>
<dbReference type="OrthoDB" id="3202396at2759"/>
<dbReference type="InterPro" id="IPR011008">
    <property type="entry name" value="Dimeric_a/b-barrel"/>
</dbReference>
<keyword evidence="1" id="KW-0812">Transmembrane</keyword>
<proteinExistence type="predicted"/>
<name>A0A194XFZ5_MOLSC</name>
<feature type="transmembrane region" description="Helical" evidence="1">
    <location>
        <begin position="35"/>
        <end position="54"/>
    </location>
</feature>
<dbReference type="Proteomes" id="UP000070700">
    <property type="component" value="Unassembled WGS sequence"/>
</dbReference>
<gene>
    <name evidence="2" type="ORF">LY89DRAFT_683011</name>
</gene>
<dbReference type="InParanoid" id="A0A194XFZ5"/>
<reference evidence="2 3" key="1">
    <citation type="submission" date="2015-10" db="EMBL/GenBank/DDBJ databases">
        <title>Full genome of DAOMC 229536 Phialocephala scopiformis, a fungal endophyte of spruce producing the potent anti-insectan compound rugulosin.</title>
        <authorList>
            <consortium name="DOE Joint Genome Institute"/>
            <person name="Walker A.K."/>
            <person name="Frasz S.L."/>
            <person name="Seifert K.A."/>
            <person name="Miller J.D."/>
            <person name="Mondo S.J."/>
            <person name="Labutti K."/>
            <person name="Lipzen A."/>
            <person name="Dockter R."/>
            <person name="Kennedy M."/>
            <person name="Grigoriev I.V."/>
            <person name="Spatafora J.W."/>
        </authorList>
    </citation>
    <scope>NUCLEOTIDE SEQUENCE [LARGE SCALE GENOMIC DNA]</scope>
    <source>
        <strain evidence="2 3">CBS 120377</strain>
    </source>
</reference>
<organism evidence="2 3">
    <name type="scientific">Mollisia scopiformis</name>
    <name type="common">Conifer needle endophyte fungus</name>
    <name type="synonym">Phialocephala scopiformis</name>
    <dbReference type="NCBI Taxonomy" id="149040"/>
    <lineage>
        <taxon>Eukaryota</taxon>
        <taxon>Fungi</taxon>
        <taxon>Dikarya</taxon>
        <taxon>Ascomycota</taxon>
        <taxon>Pezizomycotina</taxon>
        <taxon>Leotiomycetes</taxon>
        <taxon>Helotiales</taxon>
        <taxon>Mollisiaceae</taxon>
        <taxon>Mollisia</taxon>
    </lineage>
</organism>
<dbReference type="InterPro" id="IPR025444">
    <property type="entry name" value="Monooxy_af470"/>
</dbReference>
<dbReference type="GeneID" id="28824342"/>
<evidence type="ECO:0008006" key="4">
    <source>
        <dbReference type="Google" id="ProtNLM"/>
    </source>
</evidence>
<keyword evidence="1" id="KW-1133">Transmembrane helix</keyword>
<dbReference type="KEGG" id="psco:LY89DRAFT_683011"/>
<dbReference type="EMBL" id="KQ947411">
    <property type="protein sequence ID" value="KUJ19049.1"/>
    <property type="molecule type" value="Genomic_DNA"/>
</dbReference>
<dbReference type="SUPFAM" id="SSF54909">
    <property type="entry name" value="Dimeric alpha+beta barrel"/>
    <property type="match status" value="1"/>
</dbReference>
<evidence type="ECO:0000313" key="3">
    <source>
        <dbReference type="Proteomes" id="UP000070700"/>
    </source>
</evidence>